<organism evidence="8 9">
    <name type="scientific">Thiomicrorhabdus immobilis</name>
    <dbReference type="NCBI Taxonomy" id="2791037"/>
    <lineage>
        <taxon>Bacteria</taxon>
        <taxon>Pseudomonadati</taxon>
        <taxon>Pseudomonadota</taxon>
        <taxon>Gammaproteobacteria</taxon>
        <taxon>Thiotrichales</taxon>
        <taxon>Piscirickettsiaceae</taxon>
        <taxon>Thiomicrorhabdus</taxon>
    </lineage>
</organism>
<dbReference type="EMBL" id="AP024202">
    <property type="protein sequence ID" value="BCN93296.1"/>
    <property type="molecule type" value="Genomic_DNA"/>
</dbReference>
<reference evidence="8" key="1">
    <citation type="journal article" date="2022" name="Arch. Microbiol.">
        <title>Thiomicrorhabdus immobilis sp. nov., a mesophilic sulfur-oxidizing bacterium isolated from sediment of a brackish lake in northern Japan.</title>
        <authorList>
            <person name="Kojima H."/>
            <person name="Mochizuki J."/>
            <person name="Kanda M."/>
            <person name="Watanabe T."/>
            <person name="Fukui M."/>
        </authorList>
    </citation>
    <scope>NUCLEOTIDE SEQUENCE</scope>
    <source>
        <strain evidence="8">Am19</strain>
    </source>
</reference>
<keyword evidence="3 6" id="KW-0812">Transmembrane</keyword>
<evidence type="ECO:0000259" key="7">
    <source>
        <dbReference type="Pfam" id="PF00892"/>
    </source>
</evidence>
<gene>
    <name evidence="8" type="ORF">THMIRHAM_10810</name>
</gene>
<feature type="transmembrane region" description="Helical" evidence="6">
    <location>
        <begin position="145"/>
        <end position="163"/>
    </location>
</feature>
<feature type="transmembrane region" description="Helical" evidence="6">
    <location>
        <begin position="287"/>
        <end position="304"/>
    </location>
</feature>
<feature type="domain" description="EamA" evidence="7">
    <location>
        <begin position="169"/>
        <end position="304"/>
    </location>
</feature>
<feature type="transmembrane region" description="Helical" evidence="6">
    <location>
        <begin position="199"/>
        <end position="219"/>
    </location>
</feature>
<feature type="transmembrane region" description="Helical" evidence="6">
    <location>
        <begin position="114"/>
        <end position="133"/>
    </location>
</feature>
<comment type="subcellular location">
    <subcellularLocation>
        <location evidence="1">Cell membrane</location>
        <topology evidence="1">Multi-pass membrane protein</topology>
    </subcellularLocation>
</comment>
<evidence type="ECO:0000256" key="3">
    <source>
        <dbReference type="ARBA" id="ARBA00022692"/>
    </source>
</evidence>
<feature type="transmembrane region" description="Helical" evidence="6">
    <location>
        <begin position="262"/>
        <end position="281"/>
    </location>
</feature>
<dbReference type="PANTHER" id="PTHR32322:SF18">
    <property type="entry name" value="S-ADENOSYLMETHIONINE_S-ADENOSYLHOMOCYSTEINE TRANSPORTER"/>
    <property type="match status" value="1"/>
</dbReference>
<proteinExistence type="predicted"/>
<feature type="transmembrane region" description="Helical" evidence="6">
    <location>
        <begin position="58"/>
        <end position="76"/>
    </location>
</feature>
<keyword evidence="9" id="KW-1185">Reference proteome</keyword>
<keyword evidence="4 6" id="KW-1133">Transmembrane helix</keyword>
<evidence type="ECO:0000256" key="5">
    <source>
        <dbReference type="ARBA" id="ARBA00023136"/>
    </source>
</evidence>
<feature type="domain" description="EamA" evidence="7">
    <location>
        <begin position="27"/>
        <end position="160"/>
    </location>
</feature>
<evidence type="ECO:0000313" key="8">
    <source>
        <dbReference type="EMBL" id="BCN93296.1"/>
    </source>
</evidence>
<dbReference type="Proteomes" id="UP001054820">
    <property type="component" value="Chromosome"/>
</dbReference>
<feature type="transmembrane region" description="Helical" evidence="6">
    <location>
        <begin position="30"/>
        <end position="52"/>
    </location>
</feature>
<dbReference type="InterPro" id="IPR050638">
    <property type="entry name" value="AA-Vitamin_Transporters"/>
</dbReference>
<keyword evidence="2" id="KW-1003">Cell membrane</keyword>
<feature type="transmembrane region" description="Helical" evidence="6">
    <location>
        <begin position="169"/>
        <end position="187"/>
    </location>
</feature>
<evidence type="ECO:0000256" key="4">
    <source>
        <dbReference type="ARBA" id="ARBA00022989"/>
    </source>
</evidence>
<feature type="transmembrane region" description="Helical" evidence="6">
    <location>
        <begin position="231"/>
        <end position="250"/>
    </location>
</feature>
<keyword evidence="5 6" id="KW-0472">Membrane</keyword>
<evidence type="ECO:0000256" key="6">
    <source>
        <dbReference type="SAM" id="Phobius"/>
    </source>
</evidence>
<dbReference type="InterPro" id="IPR037185">
    <property type="entry name" value="EmrE-like"/>
</dbReference>
<evidence type="ECO:0000256" key="1">
    <source>
        <dbReference type="ARBA" id="ARBA00004651"/>
    </source>
</evidence>
<evidence type="ECO:0000256" key="2">
    <source>
        <dbReference type="ARBA" id="ARBA00022475"/>
    </source>
</evidence>
<accession>A0ABM7MD98</accession>
<sequence length="306" mass="34173">MNKNSQASSQSQNLDLNKPCLADSQSRGELFALSLTLIEAWFPIFAFFTVAALGGLHAYFYSLLVAVLFLFIWWVWRGKQAEIRLTSAYKNLGLTTLFITSLFALTFIGLQYTTATNVAIILFLQILFSYLFLGRRQEERLNLKQVSGALLMTLGALLILFPGSLKANIGDLFVLGAAMLAPIANLYQKKARAQVSSETILLVRSVIALPFIYLLASLFELAPSIEMLESQFVWLLLTGFLVFFVAKVLWVEAIYILPITKVNALFAFAPLMTMGLAYLVLNQVPNLYQILGMLPILMGGYLITRR</sequence>
<dbReference type="RefSeq" id="WP_237264359.1">
    <property type="nucleotide sequence ID" value="NZ_AP024202.1"/>
</dbReference>
<feature type="transmembrane region" description="Helical" evidence="6">
    <location>
        <begin position="88"/>
        <end position="108"/>
    </location>
</feature>
<dbReference type="PANTHER" id="PTHR32322">
    <property type="entry name" value="INNER MEMBRANE TRANSPORTER"/>
    <property type="match status" value="1"/>
</dbReference>
<protein>
    <submittedName>
        <fullName evidence="8">EamA family transporter</fullName>
    </submittedName>
</protein>
<evidence type="ECO:0000313" key="9">
    <source>
        <dbReference type="Proteomes" id="UP001054820"/>
    </source>
</evidence>
<name>A0ABM7MD98_9GAMM</name>
<dbReference type="InterPro" id="IPR000620">
    <property type="entry name" value="EamA_dom"/>
</dbReference>
<dbReference type="SUPFAM" id="SSF103481">
    <property type="entry name" value="Multidrug resistance efflux transporter EmrE"/>
    <property type="match status" value="2"/>
</dbReference>
<dbReference type="Pfam" id="PF00892">
    <property type="entry name" value="EamA"/>
    <property type="match status" value="2"/>
</dbReference>